<feature type="transmembrane region" description="Helical" evidence="7">
    <location>
        <begin position="387"/>
        <end position="404"/>
    </location>
</feature>
<proteinExistence type="inferred from homology"/>
<dbReference type="Pfam" id="PF13440">
    <property type="entry name" value="Polysacc_synt_3"/>
    <property type="match status" value="1"/>
</dbReference>
<feature type="transmembrane region" description="Helical" evidence="7">
    <location>
        <begin position="363"/>
        <end position="381"/>
    </location>
</feature>
<feature type="transmembrane region" description="Helical" evidence="7">
    <location>
        <begin position="231"/>
        <end position="254"/>
    </location>
</feature>
<keyword evidence="3" id="KW-1003">Cell membrane</keyword>
<feature type="transmembrane region" description="Helical" evidence="7">
    <location>
        <begin position="45"/>
        <end position="65"/>
    </location>
</feature>
<keyword evidence="9" id="KW-1185">Reference proteome</keyword>
<evidence type="ECO:0000256" key="1">
    <source>
        <dbReference type="ARBA" id="ARBA00004651"/>
    </source>
</evidence>
<keyword evidence="5 7" id="KW-1133">Transmembrane helix</keyword>
<evidence type="ECO:0000313" key="9">
    <source>
        <dbReference type="Proteomes" id="UP001595665"/>
    </source>
</evidence>
<name>A0ABV7PNE2_9BURK</name>
<gene>
    <name evidence="8" type="ORF">ACFOPH_14165</name>
</gene>
<comment type="similarity">
    <text evidence="2">Belongs to the polysaccharide synthase family.</text>
</comment>
<feature type="transmembrane region" description="Helical" evidence="7">
    <location>
        <begin position="299"/>
        <end position="323"/>
    </location>
</feature>
<feature type="transmembrane region" description="Helical" evidence="7">
    <location>
        <begin position="12"/>
        <end position="33"/>
    </location>
</feature>
<dbReference type="RefSeq" id="WP_312550979.1">
    <property type="nucleotide sequence ID" value="NZ_JBHRVV010000001.1"/>
</dbReference>
<evidence type="ECO:0000313" key="8">
    <source>
        <dbReference type="EMBL" id="MFC3459377.1"/>
    </source>
</evidence>
<dbReference type="InterPro" id="IPR050833">
    <property type="entry name" value="Poly_Biosynth_Transport"/>
</dbReference>
<evidence type="ECO:0000256" key="7">
    <source>
        <dbReference type="SAM" id="Phobius"/>
    </source>
</evidence>
<evidence type="ECO:0000256" key="6">
    <source>
        <dbReference type="ARBA" id="ARBA00023136"/>
    </source>
</evidence>
<comment type="subcellular location">
    <subcellularLocation>
        <location evidence="1">Cell membrane</location>
        <topology evidence="1">Multi-pass membrane protein</topology>
    </subcellularLocation>
</comment>
<evidence type="ECO:0000256" key="3">
    <source>
        <dbReference type="ARBA" id="ARBA00022475"/>
    </source>
</evidence>
<evidence type="ECO:0000256" key="4">
    <source>
        <dbReference type="ARBA" id="ARBA00022692"/>
    </source>
</evidence>
<keyword evidence="4 7" id="KW-0812">Transmembrane</keyword>
<dbReference type="Proteomes" id="UP001595665">
    <property type="component" value="Unassembled WGS sequence"/>
</dbReference>
<feature type="transmembrane region" description="Helical" evidence="7">
    <location>
        <begin position="77"/>
        <end position="105"/>
    </location>
</feature>
<evidence type="ECO:0000256" key="5">
    <source>
        <dbReference type="ARBA" id="ARBA00022989"/>
    </source>
</evidence>
<sequence>MSRPRSDFWKNVLTVLAGATGAQALALLAAPLLTRMCTPAEMGAFSVWLGVIVVSSSAATLRLEAAMVLDHDRAQQGICFGVVGYCATLLALALTLVMLIGHALGLPVLRAMSLFELLSIGVGTWLTAAMQTTLAYAASHNLFAKAAKAKVLQSATIVVSQLALLYVGWNSTGLLTGQLIGLIVGLWTARRLLAPPAARLGLTLDRGQRAYFTRHQAFWRYSLPSSLLNSLVSYLPLFMIGIHHGALAAGLFALTQRVLAAPTALIATSIRDVFKREAVHQFQSLGHCRDAYRATFKALVLLALAPSLVLFLFSPQLFGWVFGPAWRPAGELARILAPLCFLGFIASPLSYVFFVAGKQKMELLWQVALFLMTFAVFVAPLTLHQSLLTYAIGRSLLYLVYLYLSHRYSRPRAIATAAAPVPHP</sequence>
<accession>A0ABV7PNE2</accession>
<keyword evidence="6 7" id="KW-0472">Membrane</keyword>
<dbReference type="EMBL" id="JBHRVV010000001">
    <property type="protein sequence ID" value="MFC3459377.1"/>
    <property type="molecule type" value="Genomic_DNA"/>
</dbReference>
<evidence type="ECO:0000256" key="2">
    <source>
        <dbReference type="ARBA" id="ARBA00007430"/>
    </source>
</evidence>
<dbReference type="PANTHER" id="PTHR30250:SF10">
    <property type="entry name" value="LIPOPOLYSACCHARIDE BIOSYNTHESIS PROTEIN WZXC"/>
    <property type="match status" value="1"/>
</dbReference>
<dbReference type="PANTHER" id="PTHR30250">
    <property type="entry name" value="PST FAMILY PREDICTED COLANIC ACID TRANSPORTER"/>
    <property type="match status" value="1"/>
</dbReference>
<feature type="transmembrane region" description="Helical" evidence="7">
    <location>
        <begin position="117"/>
        <end position="139"/>
    </location>
</feature>
<feature type="transmembrane region" description="Helical" evidence="7">
    <location>
        <begin position="335"/>
        <end position="356"/>
    </location>
</feature>
<protein>
    <submittedName>
        <fullName evidence="8">Lipopolysaccharide biosynthesis protein</fullName>
    </submittedName>
</protein>
<comment type="caution">
    <text evidence="8">The sequence shown here is derived from an EMBL/GenBank/DDBJ whole genome shotgun (WGS) entry which is preliminary data.</text>
</comment>
<reference evidence="9" key="1">
    <citation type="journal article" date="2019" name="Int. J. Syst. Evol. Microbiol.">
        <title>The Global Catalogue of Microorganisms (GCM) 10K type strain sequencing project: providing services to taxonomists for standard genome sequencing and annotation.</title>
        <authorList>
            <consortium name="The Broad Institute Genomics Platform"/>
            <consortium name="The Broad Institute Genome Sequencing Center for Infectious Disease"/>
            <person name="Wu L."/>
            <person name="Ma J."/>
        </authorList>
    </citation>
    <scope>NUCLEOTIDE SEQUENCE [LARGE SCALE GENOMIC DNA]</scope>
    <source>
        <strain evidence="9">CCM 7480</strain>
    </source>
</reference>
<organism evidence="8 9">
    <name type="scientific">Massilia haematophila</name>
    <dbReference type="NCBI Taxonomy" id="457923"/>
    <lineage>
        <taxon>Bacteria</taxon>
        <taxon>Pseudomonadati</taxon>
        <taxon>Pseudomonadota</taxon>
        <taxon>Betaproteobacteria</taxon>
        <taxon>Burkholderiales</taxon>
        <taxon>Oxalobacteraceae</taxon>
        <taxon>Telluria group</taxon>
        <taxon>Massilia</taxon>
    </lineage>
</organism>